<reference evidence="11 12" key="1">
    <citation type="submission" date="2016-12" db="EMBL/GenBank/DDBJ databases">
        <authorList>
            <person name="Song W.-J."/>
            <person name="Kurnit D.M."/>
        </authorList>
    </citation>
    <scope>NUCLEOTIDE SEQUENCE [LARGE SCALE GENOMIC DNA]</scope>
    <source>
        <strain evidence="11 12">IMCC3135</strain>
    </source>
</reference>
<comment type="similarity">
    <text evidence="3">Belongs to the flagella basal body rod proteins family.</text>
</comment>
<dbReference type="RefSeq" id="WP_088917191.1">
    <property type="nucleotide sequence ID" value="NZ_CP018632.1"/>
</dbReference>
<dbReference type="Pfam" id="PF06429">
    <property type="entry name" value="Flg_bbr_C"/>
    <property type="match status" value="1"/>
</dbReference>
<keyword evidence="5" id="KW-0964">Secreted</keyword>
<dbReference type="InterPro" id="IPR053927">
    <property type="entry name" value="FlgK_helical"/>
</dbReference>
<gene>
    <name evidence="11" type="primary">flgK</name>
    <name evidence="11" type="ORF">IMCC3135_08510</name>
</gene>
<dbReference type="InterPro" id="IPR010930">
    <property type="entry name" value="Flg_bb/hook_C_dom"/>
</dbReference>
<dbReference type="Pfam" id="PF00460">
    <property type="entry name" value="Flg_bb_rod"/>
    <property type="match status" value="1"/>
</dbReference>
<evidence type="ECO:0000259" key="9">
    <source>
        <dbReference type="Pfam" id="PF21158"/>
    </source>
</evidence>
<dbReference type="GO" id="GO:0044780">
    <property type="term" value="P:bacterial-type flagellum assembly"/>
    <property type="evidence" value="ECO:0007669"/>
    <property type="project" value="InterPro"/>
</dbReference>
<dbReference type="AlphaFoldDB" id="A0A2Z2NPE2"/>
<dbReference type="PANTHER" id="PTHR30033:SF1">
    <property type="entry name" value="FLAGELLAR HOOK-ASSOCIATED PROTEIN 1"/>
    <property type="match status" value="1"/>
</dbReference>
<keyword evidence="11" id="KW-0969">Cilium</keyword>
<evidence type="ECO:0000256" key="4">
    <source>
        <dbReference type="ARBA" id="ARBA00016244"/>
    </source>
</evidence>
<dbReference type="KEGG" id="gai:IMCC3135_08510"/>
<keyword evidence="6" id="KW-0975">Bacterial flagellum</keyword>
<name>A0A2Z2NPE2_9GAMM</name>
<dbReference type="OrthoDB" id="9802553at2"/>
<dbReference type="PRINTS" id="PR01005">
    <property type="entry name" value="FLGHOOKAP1"/>
</dbReference>
<evidence type="ECO:0000313" key="11">
    <source>
        <dbReference type="EMBL" id="ASJ71801.1"/>
    </source>
</evidence>
<keyword evidence="12" id="KW-1185">Reference proteome</keyword>
<dbReference type="SUPFAM" id="SSF64518">
    <property type="entry name" value="Phase 1 flagellin"/>
    <property type="match status" value="2"/>
</dbReference>
<evidence type="ECO:0000259" key="7">
    <source>
        <dbReference type="Pfam" id="PF00460"/>
    </source>
</evidence>
<dbReference type="InterPro" id="IPR049119">
    <property type="entry name" value="FlgK_D2-like"/>
</dbReference>
<comment type="subcellular location">
    <subcellularLocation>
        <location evidence="1">Bacterial flagellum</location>
    </subcellularLocation>
    <subcellularLocation>
        <location evidence="2">Secreted</location>
    </subcellularLocation>
</comment>
<proteinExistence type="inferred from homology"/>
<dbReference type="Pfam" id="PF22638">
    <property type="entry name" value="FlgK_D1"/>
    <property type="match status" value="1"/>
</dbReference>
<evidence type="ECO:0000259" key="8">
    <source>
        <dbReference type="Pfam" id="PF06429"/>
    </source>
</evidence>
<keyword evidence="11" id="KW-0966">Cell projection</keyword>
<evidence type="ECO:0000256" key="1">
    <source>
        <dbReference type="ARBA" id="ARBA00004365"/>
    </source>
</evidence>
<accession>A0A2Z2NPE2</accession>
<dbReference type="NCBIfam" id="TIGR02492">
    <property type="entry name" value="flgK_ends"/>
    <property type="match status" value="1"/>
</dbReference>
<evidence type="ECO:0000313" key="12">
    <source>
        <dbReference type="Proteomes" id="UP000250079"/>
    </source>
</evidence>
<dbReference type="Proteomes" id="UP000250079">
    <property type="component" value="Chromosome"/>
</dbReference>
<dbReference type="GO" id="GO:0009424">
    <property type="term" value="C:bacterial-type flagellum hook"/>
    <property type="evidence" value="ECO:0007669"/>
    <property type="project" value="InterPro"/>
</dbReference>
<dbReference type="PANTHER" id="PTHR30033">
    <property type="entry name" value="FLAGELLAR HOOK-ASSOCIATED PROTEIN 1"/>
    <property type="match status" value="1"/>
</dbReference>
<dbReference type="GO" id="GO:0005576">
    <property type="term" value="C:extracellular region"/>
    <property type="evidence" value="ECO:0007669"/>
    <property type="project" value="UniProtKB-SubCell"/>
</dbReference>
<dbReference type="InterPro" id="IPR002371">
    <property type="entry name" value="FlgK"/>
</dbReference>
<feature type="domain" description="Flagellar hook-associated protein FlgK helical" evidence="10">
    <location>
        <begin position="93"/>
        <end position="326"/>
    </location>
</feature>
<dbReference type="InterPro" id="IPR001444">
    <property type="entry name" value="Flag_bb_rod_N"/>
</dbReference>
<evidence type="ECO:0000259" key="10">
    <source>
        <dbReference type="Pfam" id="PF22638"/>
    </source>
</evidence>
<protein>
    <recommendedName>
        <fullName evidence="4">Flagellar hook-associated protein 1</fullName>
    </recommendedName>
</protein>
<evidence type="ECO:0000256" key="2">
    <source>
        <dbReference type="ARBA" id="ARBA00004613"/>
    </source>
</evidence>
<feature type="domain" description="Flagellar basal body rod protein N-terminal" evidence="7">
    <location>
        <begin position="5"/>
        <end position="34"/>
    </location>
</feature>
<evidence type="ECO:0000256" key="3">
    <source>
        <dbReference type="ARBA" id="ARBA00009677"/>
    </source>
</evidence>
<dbReference type="EMBL" id="CP018632">
    <property type="protein sequence ID" value="ASJ71801.1"/>
    <property type="molecule type" value="Genomic_DNA"/>
</dbReference>
<evidence type="ECO:0000256" key="6">
    <source>
        <dbReference type="ARBA" id="ARBA00023143"/>
    </source>
</evidence>
<organism evidence="11 12">
    <name type="scientific">Granulosicoccus antarcticus IMCC3135</name>
    <dbReference type="NCBI Taxonomy" id="1192854"/>
    <lineage>
        <taxon>Bacteria</taxon>
        <taxon>Pseudomonadati</taxon>
        <taxon>Pseudomonadota</taxon>
        <taxon>Gammaproteobacteria</taxon>
        <taxon>Chromatiales</taxon>
        <taxon>Granulosicoccaceae</taxon>
        <taxon>Granulosicoccus</taxon>
    </lineage>
</organism>
<dbReference type="GO" id="GO:0005198">
    <property type="term" value="F:structural molecule activity"/>
    <property type="evidence" value="ECO:0007669"/>
    <property type="project" value="InterPro"/>
</dbReference>
<evidence type="ECO:0000256" key="5">
    <source>
        <dbReference type="ARBA" id="ARBA00022525"/>
    </source>
</evidence>
<dbReference type="Pfam" id="PF21158">
    <property type="entry name" value="flgK_1st_1"/>
    <property type="match status" value="1"/>
</dbReference>
<keyword evidence="11" id="KW-0282">Flagellum</keyword>
<feature type="domain" description="Flagellar hook-associated protein 1 D2-like" evidence="9">
    <location>
        <begin position="334"/>
        <end position="408"/>
    </location>
</feature>
<sequence>MTDILNTGKSALFAFQRALGTTSHNIANVNTEGYARQRVDLEGVPGNTGLYNQPGSGVSVAGIERIHDEFATARVNSSTSAYEEQLTHQVMASRLDSLVATDGSSVGPAMSDFFNAIQDVNTDPSSIAAREVALDATNQLTDRFQSMQSQLDDIQTEVNDRTKAAVTTVGELAESIALVNKQVMSSGKSTSASATNDLMDQRDRLINELSKYVEIDTISHESGALNVFMGKGIALVIGSTAQNIKTTPDDTYPDRLQIQIGKEGSEKTIDTQLQGGEIGGLAEFANQTLRPAMNDLGRLALTMADTLNQQHGSGLDLDGNVGTDLFEVPTPQVYSNSRNTGSGAITAAITDSGALEATDYLVRFDGANYTATRSSDGEETTGSSNTLLLDGLELTMTSGAAVGDTFVISATGRAAGQISTVITDVDKLAVAGQLTTSSDIANTGESRISSAKVVDAANGSLQDPVDIVFTSENSYEIHDASGATLQALQTYTSGDPINFNGWEVSISDDAAAGDIHHIEPNTLGKGDNSNGLALADMQQETLVAGTQTFNDAYGTLVSKVGSQTNAAMTRASALESLKDNAIERQQSVQSVSLDEEAIDLTRYQQAYQAAAKIITTADEMFQTILGAVR</sequence>
<feature type="domain" description="Flagellar basal-body/hook protein C-terminal" evidence="8">
    <location>
        <begin position="591"/>
        <end position="625"/>
    </location>
</feature>